<dbReference type="SUPFAM" id="SSF46894">
    <property type="entry name" value="C-terminal effector domain of the bipartite response regulators"/>
    <property type="match status" value="1"/>
</dbReference>
<organism evidence="7 8">
    <name type="scientific">Gordonia rhizosphera NBRC 16068</name>
    <dbReference type="NCBI Taxonomy" id="1108045"/>
    <lineage>
        <taxon>Bacteria</taxon>
        <taxon>Bacillati</taxon>
        <taxon>Actinomycetota</taxon>
        <taxon>Actinomycetes</taxon>
        <taxon>Mycobacteriales</taxon>
        <taxon>Gordoniaceae</taxon>
        <taxon>Gordonia</taxon>
    </lineage>
</organism>
<dbReference type="EMBL" id="BAHC01000009">
    <property type="protein sequence ID" value="GAB88194.1"/>
    <property type="molecule type" value="Genomic_DNA"/>
</dbReference>
<dbReference type="PANTHER" id="PTHR43214:SF24">
    <property type="entry name" value="TRANSCRIPTIONAL REGULATORY PROTEIN NARL-RELATED"/>
    <property type="match status" value="1"/>
</dbReference>
<dbReference type="InterPro" id="IPR000792">
    <property type="entry name" value="Tscrpt_reg_LuxR_C"/>
</dbReference>
<dbReference type="InterPro" id="IPR001789">
    <property type="entry name" value="Sig_transdc_resp-reg_receiver"/>
</dbReference>
<keyword evidence="1" id="KW-0805">Transcription regulation</keyword>
<dbReference type="Pfam" id="PF00196">
    <property type="entry name" value="GerE"/>
    <property type="match status" value="1"/>
</dbReference>
<dbReference type="Proteomes" id="UP000008363">
    <property type="component" value="Unassembled WGS sequence"/>
</dbReference>
<comment type="caution">
    <text evidence="4">Lacks conserved residue(s) required for the propagation of feature annotation.</text>
</comment>
<protein>
    <submittedName>
        <fullName evidence="7">Putative two-component response regulator</fullName>
    </submittedName>
</protein>
<dbReference type="SUPFAM" id="SSF52172">
    <property type="entry name" value="CheY-like"/>
    <property type="match status" value="1"/>
</dbReference>
<dbReference type="PRINTS" id="PR00038">
    <property type="entry name" value="HTHLUXR"/>
</dbReference>
<evidence type="ECO:0000259" key="5">
    <source>
        <dbReference type="PROSITE" id="PS50043"/>
    </source>
</evidence>
<dbReference type="InterPro" id="IPR039420">
    <property type="entry name" value="WalR-like"/>
</dbReference>
<dbReference type="Gene3D" id="3.40.50.2300">
    <property type="match status" value="1"/>
</dbReference>
<keyword evidence="3" id="KW-0804">Transcription</keyword>
<evidence type="ECO:0000313" key="8">
    <source>
        <dbReference type="Proteomes" id="UP000008363"/>
    </source>
</evidence>
<dbReference type="RefSeq" id="WP_006329293.1">
    <property type="nucleotide sequence ID" value="NZ_BAHC01000009.1"/>
</dbReference>
<dbReference type="GO" id="GO:0006355">
    <property type="term" value="P:regulation of DNA-templated transcription"/>
    <property type="evidence" value="ECO:0007669"/>
    <property type="project" value="InterPro"/>
</dbReference>
<evidence type="ECO:0000256" key="2">
    <source>
        <dbReference type="ARBA" id="ARBA00023125"/>
    </source>
</evidence>
<comment type="caution">
    <text evidence="7">The sequence shown here is derived from an EMBL/GenBank/DDBJ whole genome shotgun (WGS) entry which is preliminary data.</text>
</comment>
<evidence type="ECO:0000256" key="3">
    <source>
        <dbReference type="ARBA" id="ARBA00023163"/>
    </source>
</evidence>
<dbReference type="AlphaFoldDB" id="K6WNT3"/>
<evidence type="ECO:0000313" key="7">
    <source>
        <dbReference type="EMBL" id="GAB88194.1"/>
    </source>
</evidence>
<sequence length="164" mass="17266">MDGVEATRLIAGDAATADIAVLVLTTFFEIDEHVEAAIRAGAAGFVGKEIEPDELLSAIRRVATGDPALSAVAGRTLIERLRAGGPAASRALDDLGDFDVLTPREREIVILAAEGRNNQDIARELTISVLTAKTHINRAMAKVGARDRAQLVAHAHTSGLLRGP</sequence>
<dbReference type="PROSITE" id="PS50110">
    <property type="entry name" value="RESPONSE_REGULATORY"/>
    <property type="match status" value="1"/>
</dbReference>
<dbReference type="GO" id="GO:0003677">
    <property type="term" value="F:DNA binding"/>
    <property type="evidence" value="ECO:0007669"/>
    <property type="project" value="UniProtKB-KW"/>
</dbReference>
<evidence type="ECO:0000259" key="6">
    <source>
        <dbReference type="PROSITE" id="PS50110"/>
    </source>
</evidence>
<evidence type="ECO:0000256" key="4">
    <source>
        <dbReference type="PROSITE-ProRule" id="PRU00169"/>
    </source>
</evidence>
<dbReference type="InterPro" id="IPR011006">
    <property type="entry name" value="CheY-like_superfamily"/>
</dbReference>
<evidence type="ECO:0000256" key="1">
    <source>
        <dbReference type="ARBA" id="ARBA00023015"/>
    </source>
</evidence>
<dbReference type="InterPro" id="IPR016032">
    <property type="entry name" value="Sig_transdc_resp-reg_C-effctor"/>
</dbReference>
<dbReference type="eggNOG" id="COG2197">
    <property type="taxonomic scope" value="Bacteria"/>
</dbReference>
<dbReference type="PROSITE" id="PS50043">
    <property type="entry name" value="HTH_LUXR_2"/>
    <property type="match status" value="1"/>
</dbReference>
<feature type="domain" description="HTH luxR-type" evidence="5">
    <location>
        <begin position="94"/>
        <end position="159"/>
    </location>
</feature>
<dbReference type="SMART" id="SM00421">
    <property type="entry name" value="HTH_LUXR"/>
    <property type="match status" value="1"/>
</dbReference>
<dbReference type="GO" id="GO:0000160">
    <property type="term" value="P:phosphorelay signal transduction system"/>
    <property type="evidence" value="ECO:0007669"/>
    <property type="project" value="InterPro"/>
</dbReference>
<proteinExistence type="predicted"/>
<reference evidence="7 8" key="1">
    <citation type="submission" date="2012-08" db="EMBL/GenBank/DDBJ databases">
        <title>Whole genome shotgun sequence of Gordonia rhizosphera NBRC 16068.</title>
        <authorList>
            <person name="Takarada H."/>
            <person name="Isaki S."/>
            <person name="Hosoyama A."/>
            <person name="Tsuchikane K."/>
            <person name="Katsumata H."/>
            <person name="Baba S."/>
            <person name="Ohji S."/>
            <person name="Yamazaki S."/>
            <person name="Fujita N."/>
        </authorList>
    </citation>
    <scope>NUCLEOTIDE SEQUENCE [LARGE SCALE GENOMIC DNA]</scope>
    <source>
        <strain evidence="7 8">NBRC 16068</strain>
    </source>
</reference>
<gene>
    <name evidence="7" type="ORF">GORHZ_009_00090</name>
</gene>
<accession>K6WNT3</accession>
<dbReference type="PANTHER" id="PTHR43214">
    <property type="entry name" value="TWO-COMPONENT RESPONSE REGULATOR"/>
    <property type="match status" value="1"/>
</dbReference>
<keyword evidence="8" id="KW-1185">Reference proteome</keyword>
<name>K6WNT3_9ACTN</name>
<feature type="domain" description="Response regulatory" evidence="6">
    <location>
        <begin position="1"/>
        <end position="63"/>
    </location>
</feature>
<keyword evidence="2" id="KW-0238">DNA-binding</keyword>
<dbReference type="STRING" id="1108045.GORHZ_009_00090"/>
<dbReference type="CDD" id="cd06170">
    <property type="entry name" value="LuxR_C_like"/>
    <property type="match status" value="1"/>
</dbReference>